<evidence type="ECO:0000256" key="3">
    <source>
        <dbReference type="ARBA" id="ARBA00023004"/>
    </source>
</evidence>
<evidence type="ECO:0000256" key="1">
    <source>
        <dbReference type="ARBA" id="ARBA00022485"/>
    </source>
</evidence>
<accession>A0A0A8H0P2</accession>
<keyword evidence="1" id="KW-0004">4Fe-4S</keyword>
<reference evidence="6 7" key="1">
    <citation type="journal article" date="2014" name="Genome Biol. Evol.">
        <title>Comparative Genomics of the Campylobacter lari Group.</title>
        <authorList>
            <person name="Miller W.G."/>
            <person name="Yee E."/>
            <person name="Chapman M.H."/>
            <person name="Smith T.P."/>
            <person name="Bono J.L."/>
            <person name="Huynh S."/>
            <person name="Parker C.T."/>
            <person name="Vandamme P."/>
            <person name="Luong K."/>
            <person name="Korlach J."/>
        </authorList>
    </citation>
    <scope>NUCLEOTIDE SEQUENCE [LARGE SCALE GENOMIC DNA]</scope>
    <source>
        <strain evidence="6 7">NCTC 12927</strain>
    </source>
</reference>
<dbReference type="AlphaFoldDB" id="A0A0A8H0P2"/>
<dbReference type="Pfam" id="PF13247">
    <property type="entry name" value="Fer4_11"/>
    <property type="match status" value="1"/>
</dbReference>
<protein>
    <submittedName>
        <fullName evidence="6">Formate dehydrogenase N, beta subunit, iron-sulfur cluster subunit</fullName>
        <ecNumber evidence="6">1.2.1.2</ecNumber>
    </submittedName>
</protein>
<evidence type="ECO:0000313" key="6">
    <source>
        <dbReference type="EMBL" id="AJC87345.1"/>
    </source>
</evidence>
<dbReference type="EMBL" id="CP007770">
    <property type="protein sequence ID" value="AJC87345.1"/>
    <property type="molecule type" value="Genomic_DNA"/>
</dbReference>
<dbReference type="PROSITE" id="PS00198">
    <property type="entry name" value="4FE4S_FER_1"/>
    <property type="match status" value="1"/>
</dbReference>
<dbReference type="SUPFAM" id="SSF54862">
    <property type="entry name" value="4Fe-4S ferredoxins"/>
    <property type="match status" value="1"/>
</dbReference>
<name>A0A0A8H0P2_9BACT</name>
<dbReference type="InterPro" id="IPR050954">
    <property type="entry name" value="ET_IronSulfur_Cluster-Binding"/>
</dbReference>
<feature type="domain" description="4Fe-4S ferredoxin-type" evidence="5">
    <location>
        <begin position="79"/>
        <end position="108"/>
    </location>
</feature>
<dbReference type="NCBIfam" id="NF038355">
    <property type="entry name" value="FDH3_beta"/>
    <property type="match status" value="1"/>
</dbReference>
<evidence type="ECO:0000313" key="7">
    <source>
        <dbReference type="Proteomes" id="UP000031163"/>
    </source>
</evidence>
<keyword evidence="6" id="KW-0560">Oxidoreductase</keyword>
<dbReference type="KEGG" id="cis:CINS_0345"/>
<keyword evidence="4" id="KW-0411">Iron-sulfur</keyword>
<dbReference type="Gene3D" id="3.30.70.20">
    <property type="match status" value="2"/>
</dbReference>
<evidence type="ECO:0000256" key="2">
    <source>
        <dbReference type="ARBA" id="ARBA00022723"/>
    </source>
</evidence>
<dbReference type="PANTHER" id="PTHR43177:SF3">
    <property type="entry name" value="PROTEIN NRFC HOMOLOG"/>
    <property type="match status" value="1"/>
</dbReference>
<sequence length="189" mass="20595">MARMKFYVDNNRCISCFACQVACSSAHEVPVGINRRKVITLNEGIEGKEFSTTLACQHCTDAPCEQVCPVKCFYIRADGIVLHDKKTCIGCGYCLYACPFGAPQFPRDGAFGIKGEMDKCTMCAGGPELTNSHEERELYGQNRIAEGKVPMCAAVCSTNALLVGDAAEVSAMYRKRVMLRGQNLGIDAK</sequence>
<organism evidence="6 7">
    <name type="scientific">Campylobacter insulaenigrae NCTC 12927</name>
    <dbReference type="NCBI Taxonomy" id="1031564"/>
    <lineage>
        <taxon>Bacteria</taxon>
        <taxon>Pseudomonadati</taxon>
        <taxon>Campylobacterota</taxon>
        <taxon>Epsilonproteobacteria</taxon>
        <taxon>Campylobacterales</taxon>
        <taxon>Campylobacteraceae</taxon>
        <taxon>Campylobacter</taxon>
    </lineage>
</organism>
<dbReference type="GO" id="GO:0016491">
    <property type="term" value="F:oxidoreductase activity"/>
    <property type="evidence" value="ECO:0007669"/>
    <property type="project" value="UniProtKB-KW"/>
</dbReference>
<keyword evidence="2" id="KW-0479">Metal-binding</keyword>
<proteinExistence type="predicted"/>
<dbReference type="GeneID" id="74431160"/>
<keyword evidence="3" id="KW-0408">Iron</keyword>
<dbReference type="GO" id="GO:0046872">
    <property type="term" value="F:metal ion binding"/>
    <property type="evidence" value="ECO:0007669"/>
    <property type="project" value="UniProtKB-KW"/>
</dbReference>
<dbReference type="GO" id="GO:0051539">
    <property type="term" value="F:4 iron, 4 sulfur cluster binding"/>
    <property type="evidence" value="ECO:0007669"/>
    <property type="project" value="UniProtKB-KW"/>
</dbReference>
<dbReference type="PROSITE" id="PS51379">
    <property type="entry name" value="4FE4S_FER_2"/>
    <property type="match status" value="2"/>
</dbReference>
<dbReference type="CDD" id="cd16371">
    <property type="entry name" value="DMSOR_beta_like"/>
    <property type="match status" value="1"/>
</dbReference>
<gene>
    <name evidence="6" type="primary">fdhG</name>
    <name evidence="6" type="ORF">CINS_0345</name>
</gene>
<dbReference type="InterPro" id="IPR017900">
    <property type="entry name" value="4Fe4S_Fe_S_CS"/>
</dbReference>
<dbReference type="RefSeq" id="WP_039649330.1">
    <property type="nucleotide sequence ID" value="NZ_CP007770.1"/>
</dbReference>
<evidence type="ECO:0000256" key="4">
    <source>
        <dbReference type="ARBA" id="ARBA00023014"/>
    </source>
</evidence>
<dbReference type="STRING" id="1031564.CINS_0345"/>
<feature type="domain" description="4Fe-4S ferredoxin-type" evidence="5">
    <location>
        <begin position="4"/>
        <end position="32"/>
    </location>
</feature>
<evidence type="ECO:0000259" key="5">
    <source>
        <dbReference type="PROSITE" id="PS51379"/>
    </source>
</evidence>
<dbReference type="PANTHER" id="PTHR43177">
    <property type="entry name" value="PROTEIN NRFC"/>
    <property type="match status" value="1"/>
</dbReference>
<dbReference type="InterPro" id="IPR017896">
    <property type="entry name" value="4Fe4S_Fe-S-bd"/>
</dbReference>
<dbReference type="EC" id="1.2.1.2" evidence="6"/>
<dbReference type="Proteomes" id="UP000031163">
    <property type="component" value="Chromosome"/>
</dbReference>
<dbReference type="HOGENOM" id="CLU_043374_2_1_7"/>